<dbReference type="GO" id="GO:0043041">
    <property type="term" value="P:amino acid activation for nonribosomal peptide biosynthetic process"/>
    <property type="evidence" value="ECO:0007669"/>
    <property type="project" value="TreeGrafter"/>
</dbReference>
<evidence type="ECO:0000256" key="1">
    <source>
        <dbReference type="SAM" id="MobiDB-lite"/>
    </source>
</evidence>
<feature type="domain" description="Condensation" evidence="2">
    <location>
        <begin position="133"/>
        <end position="416"/>
    </location>
</feature>
<evidence type="ECO:0000313" key="3">
    <source>
        <dbReference type="EMBL" id="EFE75614.2"/>
    </source>
</evidence>
<dbReference type="GO" id="GO:0044550">
    <property type="term" value="P:secondary metabolite biosynthetic process"/>
    <property type="evidence" value="ECO:0007669"/>
    <property type="project" value="TreeGrafter"/>
</dbReference>
<organism evidence="3 4">
    <name type="scientific">Streptomyces filamentosus NRRL 15998</name>
    <dbReference type="NCBI Taxonomy" id="457431"/>
    <lineage>
        <taxon>Bacteria</taxon>
        <taxon>Bacillati</taxon>
        <taxon>Actinomycetota</taxon>
        <taxon>Actinomycetes</taxon>
        <taxon>Kitasatosporales</taxon>
        <taxon>Streptomycetaceae</taxon>
        <taxon>Streptomyces</taxon>
    </lineage>
</organism>
<reference evidence="4" key="2">
    <citation type="submission" date="2008-12" db="EMBL/GenBank/DDBJ databases">
        <title>Annotation of Streptomyces roseosporus strain NRRL 15998.</title>
        <authorList>
            <consortium name="The Broad Institute Genome Sequencing Platform"/>
            <consortium name="Broad Institute Microbial Sequencing Center"/>
            <person name="Fischbach M."/>
            <person name="Ward D."/>
            <person name="Young S."/>
            <person name="Kodira C.D."/>
            <person name="Zeng Q."/>
            <person name="Koehrsen M."/>
            <person name="Godfrey P."/>
            <person name="Alvarado L."/>
            <person name="Berlin A.M."/>
            <person name="Borenstein D."/>
            <person name="Chen Z."/>
            <person name="Engels R."/>
            <person name="Freedman E."/>
            <person name="Gellesch M."/>
            <person name="Goldberg J."/>
            <person name="Griggs A."/>
            <person name="Gujja S."/>
            <person name="Heiman D.I."/>
            <person name="Hepburn T.A."/>
            <person name="Howarth C."/>
            <person name="Jen D."/>
            <person name="Larson L."/>
            <person name="Lewis B."/>
            <person name="Mehta T."/>
            <person name="Park D."/>
            <person name="Pearson M."/>
            <person name="Roberts A."/>
            <person name="Saif S."/>
            <person name="Shea T.D."/>
            <person name="Shenoy N."/>
            <person name="Sisk P."/>
            <person name="Stolte C."/>
            <person name="Sykes S.N."/>
            <person name="Walk T."/>
            <person name="White J."/>
            <person name="Yandava C."/>
            <person name="Straight P."/>
            <person name="Clardy J."/>
            <person name="Hung D."/>
            <person name="Kolter R."/>
            <person name="Mekalanos J."/>
            <person name="Walker S."/>
            <person name="Walsh C.T."/>
            <person name="Wieland B.L.C."/>
            <person name="Ilzarbe M."/>
            <person name="Galagan J."/>
            <person name="Nusbaum C."/>
            <person name="Birren B."/>
        </authorList>
    </citation>
    <scope>NUCLEOTIDE SEQUENCE [LARGE SCALE GENOMIC DNA]</scope>
    <source>
        <strain evidence="4">NRRL 15998</strain>
    </source>
</reference>
<evidence type="ECO:0000259" key="2">
    <source>
        <dbReference type="Pfam" id="PF00668"/>
    </source>
</evidence>
<feature type="region of interest" description="Disordered" evidence="1">
    <location>
        <begin position="1"/>
        <end position="62"/>
    </location>
</feature>
<dbReference type="GO" id="GO:0003824">
    <property type="term" value="F:catalytic activity"/>
    <property type="evidence" value="ECO:0007669"/>
    <property type="project" value="InterPro"/>
</dbReference>
<feature type="compositionally biased region" description="Basic and acidic residues" evidence="1">
    <location>
        <begin position="1"/>
        <end position="26"/>
    </location>
</feature>
<dbReference type="EMBL" id="DS999644">
    <property type="protein sequence ID" value="EFE75614.2"/>
    <property type="molecule type" value="Genomic_DNA"/>
</dbReference>
<dbReference type="PANTHER" id="PTHR45527:SF1">
    <property type="entry name" value="FATTY ACID SYNTHASE"/>
    <property type="match status" value="1"/>
</dbReference>
<dbReference type="Gene3D" id="3.30.559.10">
    <property type="entry name" value="Chloramphenicol acetyltransferase-like domain"/>
    <property type="match status" value="1"/>
</dbReference>
<dbReference type="GO" id="GO:0008610">
    <property type="term" value="P:lipid biosynthetic process"/>
    <property type="evidence" value="ECO:0007669"/>
    <property type="project" value="UniProtKB-ARBA"/>
</dbReference>
<dbReference type="SUPFAM" id="SSF52777">
    <property type="entry name" value="CoA-dependent acyltransferases"/>
    <property type="match status" value="2"/>
</dbReference>
<protein>
    <submittedName>
        <fullName evidence="3">Predicted protein</fullName>
    </submittedName>
</protein>
<name>D6APB8_STRFL</name>
<dbReference type="PANTHER" id="PTHR45527">
    <property type="entry name" value="NONRIBOSOMAL PEPTIDE SYNTHETASE"/>
    <property type="match status" value="1"/>
</dbReference>
<feature type="compositionally biased region" description="Basic and acidic residues" evidence="1">
    <location>
        <begin position="40"/>
        <end position="62"/>
    </location>
</feature>
<dbReference type="GO" id="GO:0031177">
    <property type="term" value="F:phosphopantetheine binding"/>
    <property type="evidence" value="ECO:0007669"/>
    <property type="project" value="TreeGrafter"/>
</dbReference>
<evidence type="ECO:0000313" key="4">
    <source>
        <dbReference type="Proteomes" id="UP000003986"/>
    </source>
</evidence>
<sequence length="523" mass="58001">MRSSRYESAERKGAGTRRGPDPDLARGSRRSRPRRGCGSLREERIVVAGPADHRQDPRRPRYRREAASRILVRLAAQPFRFPRRRVRAGGFRRGARRREVTASGSRAAQGPTSLAEMARLTGEFADWHNLHYMAMWLTGELDVAALRDAWWRVCLRHDALRRTYLSPEEARTDGDALSEVEFLTAASDADAVELMSRFIGRPFDLGGPSFSRVAVVRCGERRHLFGIAIDHIINDLASWALIRADFTEFYRRALTGDSGDVTAAGSYQSFASEERRLFAGRWGQECRAFWRSYVDEFGTVPAPFPVGGDTTGAYRPRTISRVLPADAKARLHALSLEARATPFAAVTAGVLAAAKEVTGDPVAGISVNQHGRMLPGTSQTAGLFVQTVPLHLGAPHKSPAEAVREVFHRTHDVFEYSVPLLVAGRYWSETLMVPDRQAGLYVSLNEEPPSSHDLPPFAGTEAEYVELDVPGGKRFPETVVVAWNLYETGPELVAHYNEDRFPGEAVEQLLEAAERFVLPADAQ</sequence>
<dbReference type="Pfam" id="PF00668">
    <property type="entry name" value="Condensation"/>
    <property type="match status" value="1"/>
</dbReference>
<dbReference type="GO" id="GO:0005737">
    <property type="term" value="C:cytoplasm"/>
    <property type="evidence" value="ECO:0007669"/>
    <property type="project" value="TreeGrafter"/>
</dbReference>
<dbReference type="Gene3D" id="3.30.559.30">
    <property type="entry name" value="Nonribosomal peptide synthetase, condensation domain"/>
    <property type="match status" value="1"/>
</dbReference>
<dbReference type="InterPro" id="IPR023213">
    <property type="entry name" value="CAT-like_dom_sf"/>
</dbReference>
<reference evidence="4" key="1">
    <citation type="submission" date="2008-10" db="EMBL/GenBank/DDBJ databases">
        <authorList>
            <person name="Molnar K."/>
        </authorList>
    </citation>
    <scope>NUCLEOTIDE SEQUENCE [LARGE SCALE GENOMIC DNA]</scope>
    <source>
        <strain evidence="4">NRRL 15998</strain>
    </source>
</reference>
<accession>D6APB8</accession>
<dbReference type="Proteomes" id="UP000003986">
    <property type="component" value="Unassembled WGS sequence"/>
</dbReference>
<gene>
    <name evidence="3" type="ORF">SSGG_02981</name>
</gene>
<dbReference type="AlphaFoldDB" id="D6APB8"/>
<proteinExistence type="predicted"/>
<dbReference type="InterPro" id="IPR001242">
    <property type="entry name" value="Condensation_dom"/>
</dbReference>